<feature type="domain" description="GGDEF" evidence="3">
    <location>
        <begin position="307"/>
        <end position="439"/>
    </location>
</feature>
<dbReference type="SUPFAM" id="SSF55785">
    <property type="entry name" value="PYP-like sensor domain (PAS domain)"/>
    <property type="match status" value="2"/>
</dbReference>
<dbReference type="InterPro" id="IPR043128">
    <property type="entry name" value="Rev_trsase/Diguanyl_cyclase"/>
</dbReference>
<protein>
    <recommendedName>
        <fullName evidence="6">Sensor domain-containing diguanylate cyclase</fullName>
    </recommendedName>
</protein>
<dbReference type="AlphaFoldDB" id="A0A432W7Z1"/>
<dbReference type="PROSITE" id="PS50887">
    <property type="entry name" value="GGDEF"/>
    <property type="match status" value="1"/>
</dbReference>
<dbReference type="EMBL" id="PIPL01000001">
    <property type="protein sequence ID" value="RUO26076.1"/>
    <property type="molecule type" value="Genomic_DNA"/>
</dbReference>
<dbReference type="NCBIfam" id="TIGR00254">
    <property type="entry name" value="GGDEF"/>
    <property type="match status" value="1"/>
</dbReference>
<dbReference type="InterPro" id="IPR035965">
    <property type="entry name" value="PAS-like_dom_sf"/>
</dbReference>
<dbReference type="Pfam" id="PF08447">
    <property type="entry name" value="PAS_3"/>
    <property type="match status" value="2"/>
</dbReference>
<dbReference type="RefSeq" id="WP_126802892.1">
    <property type="nucleotide sequence ID" value="NZ_PIPL01000001.1"/>
</dbReference>
<comment type="cofactor">
    <cofactor evidence="1">
        <name>Mg(2+)</name>
        <dbReference type="ChEBI" id="CHEBI:18420"/>
    </cofactor>
</comment>
<dbReference type="NCBIfam" id="TIGR00229">
    <property type="entry name" value="sensory_box"/>
    <property type="match status" value="1"/>
</dbReference>
<dbReference type="PANTHER" id="PTHR44757:SF2">
    <property type="entry name" value="BIOFILM ARCHITECTURE MAINTENANCE PROTEIN MBAA"/>
    <property type="match status" value="1"/>
</dbReference>
<dbReference type="SUPFAM" id="SSF55073">
    <property type="entry name" value="Nucleotide cyclase"/>
    <property type="match status" value="1"/>
</dbReference>
<dbReference type="InterPro" id="IPR013655">
    <property type="entry name" value="PAS_fold_3"/>
</dbReference>
<sequence length="442" mass="50743">MEVQNSQGIKAQLDEVLSTCPSVIYTMSYQNDIPVVDWISENIESITGHPIKKITEPGWWTQNIHPDDQVVESEANEALLKHGSLSYEYRIRYADGQYRWIYDQMRVLRHSDGSPRRIVGSWHDITREKSMTMALEQRDQLLSRLSKWVPGMLYQMIMQPDGRCYFPYVSAGIQDIYGVSPDAVAEDAEIAIRHIHPADKELFHRSIQESARQLRTWHCDFRIQHNKRGLRWARGEAAPELLADGNILWHGHISDATEQKNLENALKEQRLRLQQLAHYDPLTGLPNRALFADRIYMAIEQAKRKHQCLAVVYIDLDNFKPVNDTLGHSAGDQLLQQVAKRLLKSVRNTDTVARIGGDEFVLLIADTGPHGYMRSINQIIDFIRRPIPLQNQSVELSASIGIATYPQDETEPDALVRYADLAMYKAKEKGRNQICHFHDLSQ</sequence>
<evidence type="ECO:0000313" key="4">
    <source>
        <dbReference type="EMBL" id="RUO26076.1"/>
    </source>
</evidence>
<organism evidence="4 5">
    <name type="scientific">Aliidiomarina minuta</name>
    <dbReference type="NCBI Taxonomy" id="880057"/>
    <lineage>
        <taxon>Bacteria</taxon>
        <taxon>Pseudomonadati</taxon>
        <taxon>Pseudomonadota</taxon>
        <taxon>Gammaproteobacteria</taxon>
        <taxon>Alteromonadales</taxon>
        <taxon>Idiomarinaceae</taxon>
        <taxon>Aliidiomarina</taxon>
    </lineage>
</organism>
<dbReference type="Proteomes" id="UP000288293">
    <property type="component" value="Unassembled WGS sequence"/>
</dbReference>
<dbReference type="SMART" id="SM00086">
    <property type="entry name" value="PAC"/>
    <property type="match status" value="2"/>
</dbReference>
<dbReference type="InterPro" id="IPR000014">
    <property type="entry name" value="PAS"/>
</dbReference>
<dbReference type="InterPro" id="IPR000160">
    <property type="entry name" value="GGDEF_dom"/>
</dbReference>
<dbReference type="OrthoDB" id="5620448at2"/>
<dbReference type="CDD" id="cd00130">
    <property type="entry name" value="PAS"/>
    <property type="match status" value="1"/>
</dbReference>
<evidence type="ECO:0000313" key="5">
    <source>
        <dbReference type="Proteomes" id="UP000288293"/>
    </source>
</evidence>
<evidence type="ECO:0008006" key="6">
    <source>
        <dbReference type="Google" id="ProtNLM"/>
    </source>
</evidence>
<dbReference type="Gene3D" id="3.30.450.20">
    <property type="entry name" value="PAS domain"/>
    <property type="match status" value="2"/>
</dbReference>
<proteinExistence type="predicted"/>
<dbReference type="GO" id="GO:0003824">
    <property type="term" value="F:catalytic activity"/>
    <property type="evidence" value="ECO:0007669"/>
    <property type="project" value="UniProtKB-ARBA"/>
</dbReference>
<dbReference type="Gene3D" id="3.30.70.270">
    <property type="match status" value="1"/>
</dbReference>
<dbReference type="SMART" id="SM00267">
    <property type="entry name" value="GGDEF"/>
    <property type="match status" value="1"/>
</dbReference>
<evidence type="ECO:0000256" key="1">
    <source>
        <dbReference type="ARBA" id="ARBA00001946"/>
    </source>
</evidence>
<evidence type="ECO:0000259" key="2">
    <source>
        <dbReference type="PROSITE" id="PS50113"/>
    </source>
</evidence>
<dbReference type="Pfam" id="PF00990">
    <property type="entry name" value="GGDEF"/>
    <property type="match status" value="1"/>
</dbReference>
<comment type="caution">
    <text evidence="4">The sequence shown here is derived from an EMBL/GenBank/DDBJ whole genome shotgun (WGS) entry which is preliminary data.</text>
</comment>
<reference evidence="4 5" key="1">
    <citation type="journal article" date="2011" name="Front. Microbiol.">
        <title>Genomic signatures of strain selection and enhancement in Bacillus atrophaeus var. globigii, a historical biowarfare simulant.</title>
        <authorList>
            <person name="Gibbons H.S."/>
            <person name="Broomall S.M."/>
            <person name="McNew L.A."/>
            <person name="Daligault H."/>
            <person name="Chapman C."/>
            <person name="Bruce D."/>
            <person name="Karavis M."/>
            <person name="Krepps M."/>
            <person name="McGregor P.A."/>
            <person name="Hong C."/>
            <person name="Park K.H."/>
            <person name="Akmal A."/>
            <person name="Feldman A."/>
            <person name="Lin J.S."/>
            <person name="Chang W.E."/>
            <person name="Higgs B.W."/>
            <person name="Demirev P."/>
            <person name="Lindquist J."/>
            <person name="Liem A."/>
            <person name="Fochler E."/>
            <person name="Read T.D."/>
            <person name="Tapia R."/>
            <person name="Johnson S."/>
            <person name="Bishop-Lilly K.A."/>
            <person name="Detter C."/>
            <person name="Han C."/>
            <person name="Sozhamannan S."/>
            <person name="Rosenzweig C.N."/>
            <person name="Skowronski E.W."/>
        </authorList>
    </citation>
    <scope>NUCLEOTIDE SEQUENCE [LARGE SCALE GENOMIC DNA]</scope>
    <source>
        <strain evidence="4 5">MLST1</strain>
    </source>
</reference>
<dbReference type="PROSITE" id="PS50113">
    <property type="entry name" value="PAC"/>
    <property type="match status" value="1"/>
</dbReference>
<dbReference type="InterPro" id="IPR000700">
    <property type="entry name" value="PAS-assoc_C"/>
</dbReference>
<accession>A0A432W7Z1</accession>
<gene>
    <name evidence="4" type="ORF">CWE09_04940</name>
</gene>
<name>A0A432W7Z1_9GAMM</name>
<dbReference type="InterPro" id="IPR029787">
    <property type="entry name" value="Nucleotide_cyclase"/>
</dbReference>
<dbReference type="InterPro" id="IPR052155">
    <property type="entry name" value="Biofilm_reg_signaling"/>
</dbReference>
<evidence type="ECO:0000259" key="3">
    <source>
        <dbReference type="PROSITE" id="PS50887"/>
    </source>
</evidence>
<dbReference type="FunFam" id="3.30.70.270:FF:000001">
    <property type="entry name" value="Diguanylate cyclase domain protein"/>
    <property type="match status" value="1"/>
</dbReference>
<dbReference type="PANTHER" id="PTHR44757">
    <property type="entry name" value="DIGUANYLATE CYCLASE DGCP"/>
    <property type="match status" value="1"/>
</dbReference>
<dbReference type="CDD" id="cd01949">
    <property type="entry name" value="GGDEF"/>
    <property type="match status" value="1"/>
</dbReference>
<keyword evidence="5" id="KW-1185">Reference proteome</keyword>
<dbReference type="InterPro" id="IPR001610">
    <property type="entry name" value="PAC"/>
</dbReference>
<feature type="domain" description="PAC" evidence="2">
    <location>
        <begin position="85"/>
        <end position="137"/>
    </location>
</feature>